<name>A0AAD9VET7_ACRCE</name>
<evidence type="ECO:0000256" key="1">
    <source>
        <dbReference type="ARBA" id="ARBA00004141"/>
    </source>
</evidence>
<comment type="subcellular location">
    <subcellularLocation>
        <location evidence="1">Membrane</location>
        <topology evidence="1">Multi-pass membrane protein</topology>
    </subcellularLocation>
</comment>
<evidence type="ECO:0000256" key="5">
    <source>
        <dbReference type="ARBA" id="ARBA00023180"/>
    </source>
</evidence>
<feature type="transmembrane region" description="Helical" evidence="7">
    <location>
        <begin position="425"/>
        <end position="450"/>
    </location>
</feature>
<keyword evidence="4 7" id="KW-0472">Membrane</keyword>
<keyword evidence="10" id="KW-1185">Reference proteome</keyword>
<keyword evidence="2 7" id="KW-0812">Transmembrane</keyword>
<evidence type="ECO:0000256" key="6">
    <source>
        <dbReference type="ARBA" id="ARBA00038166"/>
    </source>
</evidence>
<evidence type="ECO:0000313" key="10">
    <source>
        <dbReference type="Proteomes" id="UP001249851"/>
    </source>
</evidence>
<evidence type="ECO:0000256" key="7">
    <source>
        <dbReference type="SAM" id="Phobius"/>
    </source>
</evidence>
<feature type="transmembrane region" description="Helical" evidence="7">
    <location>
        <begin position="314"/>
        <end position="337"/>
    </location>
</feature>
<accession>A0AAD9VET7</accession>
<reference evidence="9" key="2">
    <citation type="journal article" date="2023" name="Science">
        <title>Genomic signatures of disease resistance in endangered staghorn corals.</title>
        <authorList>
            <person name="Vollmer S.V."/>
            <person name="Selwyn J.D."/>
            <person name="Despard B.A."/>
            <person name="Roesel C.L."/>
        </authorList>
    </citation>
    <scope>NUCLEOTIDE SEQUENCE</scope>
    <source>
        <strain evidence="9">K2</strain>
    </source>
</reference>
<feature type="transmembrane region" description="Helical" evidence="7">
    <location>
        <begin position="39"/>
        <end position="63"/>
    </location>
</feature>
<dbReference type="AlphaFoldDB" id="A0AAD9VET7"/>
<dbReference type="PANTHER" id="PTHR16189:SF0">
    <property type="entry name" value="TRANSMEMBRANE PROTEIN 104"/>
    <property type="match status" value="1"/>
</dbReference>
<dbReference type="Gene3D" id="1.20.1740.10">
    <property type="entry name" value="Amino acid/polyamine transporter I"/>
    <property type="match status" value="1"/>
</dbReference>
<evidence type="ECO:0000256" key="3">
    <source>
        <dbReference type="ARBA" id="ARBA00022989"/>
    </source>
</evidence>
<proteinExistence type="inferred from homology"/>
<evidence type="ECO:0000256" key="2">
    <source>
        <dbReference type="ARBA" id="ARBA00022692"/>
    </source>
</evidence>
<protein>
    <submittedName>
        <fullName evidence="9">Transmembrane protein 104</fullName>
    </submittedName>
</protein>
<evidence type="ECO:0000313" key="9">
    <source>
        <dbReference type="EMBL" id="KAK2571861.1"/>
    </source>
</evidence>
<dbReference type="Proteomes" id="UP001249851">
    <property type="component" value="Unassembled WGS sequence"/>
</dbReference>
<comment type="similarity">
    <text evidence="6">Belongs to the TMEM104 family.</text>
</comment>
<evidence type="ECO:0000259" key="8">
    <source>
        <dbReference type="Pfam" id="PF01490"/>
    </source>
</evidence>
<feature type="transmembrane region" description="Helical" evidence="7">
    <location>
        <begin position="176"/>
        <end position="196"/>
    </location>
</feature>
<feature type="transmembrane region" description="Helical" evidence="7">
    <location>
        <begin position="471"/>
        <end position="495"/>
    </location>
</feature>
<feature type="transmembrane region" description="Helical" evidence="7">
    <location>
        <begin position="402"/>
        <end position="419"/>
    </location>
</feature>
<dbReference type="PANTHER" id="PTHR16189">
    <property type="entry name" value="TRANSMEMBRANE PROTEIN 104-RELATED"/>
    <property type="match status" value="1"/>
</dbReference>
<dbReference type="EMBL" id="JARQWQ010000005">
    <property type="protein sequence ID" value="KAK2571861.1"/>
    <property type="molecule type" value="Genomic_DNA"/>
</dbReference>
<dbReference type="GO" id="GO:0016020">
    <property type="term" value="C:membrane"/>
    <property type="evidence" value="ECO:0007669"/>
    <property type="project" value="UniProtKB-SubCell"/>
</dbReference>
<feature type="transmembrane region" description="Helical" evidence="7">
    <location>
        <begin position="247"/>
        <end position="265"/>
    </location>
</feature>
<sequence length="498" mass="55857">MAAVTETGSSYSMPVAFVYVFNLIIGVGALTMPKAFANAGWLIAIVLTTTLCFMSFVTATFMVEAMAAANALLCLRAKKLPATVNPQNNEKNPYEITRRVEMGQMANLFFSKGMLARLVFSVSVQDTGKYITSNPLLFLGTLDQSLGKYEKHVDGRCRSSEVERFVKTCQPLGVQLFYLCIVLYLYGDLAIYATAVPKSLTCVACTVWKSVNKLRMFHSQAVVTLTLGPFAFFNVQKTKYLQMLTSVMRWIAFIMMIVLACKTIVKDKPKHDIPVAEFSGLPNLFGVCVYSYMCQHSIPSLITPIKNKSRVTQLFSLDFAIVLVFYALLSFSGIFAFPKDELRDLYTLNFWGKAGKFVEYFLALFPVFTLSTNFPIISITLRDNLKNLFFRESRPYSWTVDRIIFPLATITLPIIVAFITQDLEILVGVTGSYAGTGVQYAIPACLVYFGRKHLKELTGFYENKHRSPFSHPLWVVFVIGWAVVCVAFVTANHIITKK</sequence>
<comment type="caution">
    <text evidence="9">The sequence shown here is derived from an EMBL/GenBank/DDBJ whole genome shotgun (WGS) entry which is preliminary data.</text>
</comment>
<feature type="transmembrane region" description="Helical" evidence="7">
    <location>
        <begin position="12"/>
        <end position="33"/>
    </location>
</feature>
<feature type="transmembrane region" description="Helical" evidence="7">
    <location>
        <begin position="216"/>
        <end position="235"/>
    </location>
</feature>
<organism evidence="9 10">
    <name type="scientific">Acropora cervicornis</name>
    <name type="common">Staghorn coral</name>
    <dbReference type="NCBI Taxonomy" id="6130"/>
    <lineage>
        <taxon>Eukaryota</taxon>
        <taxon>Metazoa</taxon>
        <taxon>Cnidaria</taxon>
        <taxon>Anthozoa</taxon>
        <taxon>Hexacorallia</taxon>
        <taxon>Scleractinia</taxon>
        <taxon>Astrocoeniina</taxon>
        <taxon>Acroporidae</taxon>
        <taxon>Acropora</taxon>
    </lineage>
</organism>
<keyword evidence="5" id="KW-0325">Glycoprotein</keyword>
<reference evidence="9" key="1">
    <citation type="journal article" date="2023" name="G3 (Bethesda)">
        <title>Whole genome assembly and annotation of the endangered Caribbean coral Acropora cervicornis.</title>
        <authorList>
            <person name="Selwyn J.D."/>
            <person name="Vollmer S.V."/>
        </authorList>
    </citation>
    <scope>NUCLEOTIDE SEQUENCE</scope>
    <source>
        <strain evidence="9">K2</strain>
    </source>
</reference>
<feature type="domain" description="Amino acid transporter transmembrane" evidence="8">
    <location>
        <begin position="170"/>
        <end position="458"/>
    </location>
</feature>
<dbReference type="Pfam" id="PF01490">
    <property type="entry name" value="Aa_trans"/>
    <property type="match status" value="1"/>
</dbReference>
<keyword evidence="3 7" id="KW-1133">Transmembrane helix</keyword>
<dbReference type="InterPro" id="IPR013057">
    <property type="entry name" value="AA_transpt_TM"/>
</dbReference>
<feature type="transmembrane region" description="Helical" evidence="7">
    <location>
        <begin position="271"/>
        <end position="293"/>
    </location>
</feature>
<evidence type="ECO:0000256" key="4">
    <source>
        <dbReference type="ARBA" id="ARBA00023136"/>
    </source>
</evidence>
<feature type="transmembrane region" description="Helical" evidence="7">
    <location>
        <begin position="357"/>
        <end position="381"/>
    </location>
</feature>
<gene>
    <name evidence="9" type="ORF">P5673_003268</name>
</gene>